<gene>
    <name evidence="2" type="ORF">GCM10009546_74440</name>
</gene>
<feature type="compositionally biased region" description="Pro residues" evidence="1">
    <location>
        <begin position="1"/>
        <end position="11"/>
    </location>
</feature>
<evidence type="ECO:0000313" key="2">
    <source>
        <dbReference type="EMBL" id="GAA0602267.1"/>
    </source>
</evidence>
<name>A0ABP3R2A4_9ACTN</name>
<feature type="region of interest" description="Disordered" evidence="1">
    <location>
        <begin position="1"/>
        <end position="65"/>
    </location>
</feature>
<reference evidence="3" key="1">
    <citation type="journal article" date="2019" name="Int. J. Syst. Evol. Microbiol.">
        <title>The Global Catalogue of Microorganisms (GCM) 10K type strain sequencing project: providing services to taxonomists for standard genome sequencing and annotation.</title>
        <authorList>
            <consortium name="The Broad Institute Genomics Platform"/>
            <consortium name="The Broad Institute Genome Sequencing Center for Infectious Disease"/>
            <person name="Wu L."/>
            <person name="Ma J."/>
        </authorList>
    </citation>
    <scope>NUCLEOTIDE SEQUENCE [LARGE SCALE GENOMIC DNA]</scope>
    <source>
        <strain evidence="3">JCM 10667</strain>
    </source>
</reference>
<keyword evidence="3" id="KW-1185">Reference proteome</keyword>
<dbReference type="EMBL" id="BAAAHD010000124">
    <property type="protein sequence ID" value="GAA0602267.1"/>
    <property type="molecule type" value="Genomic_DNA"/>
</dbReference>
<evidence type="ECO:0000256" key="1">
    <source>
        <dbReference type="SAM" id="MobiDB-lite"/>
    </source>
</evidence>
<organism evidence="2 3">
    <name type="scientific">Actinomadura livida</name>
    <dbReference type="NCBI Taxonomy" id="79909"/>
    <lineage>
        <taxon>Bacteria</taxon>
        <taxon>Bacillati</taxon>
        <taxon>Actinomycetota</taxon>
        <taxon>Actinomycetes</taxon>
        <taxon>Streptosporangiales</taxon>
        <taxon>Thermomonosporaceae</taxon>
        <taxon>Actinomadura</taxon>
    </lineage>
</organism>
<proteinExistence type="predicted"/>
<evidence type="ECO:0000313" key="3">
    <source>
        <dbReference type="Proteomes" id="UP001501427"/>
    </source>
</evidence>
<feature type="region of interest" description="Disordered" evidence="1">
    <location>
        <begin position="92"/>
        <end position="114"/>
    </location>
</feature>
<sequence>MPGPFPGPTPRPIGRLRPGTAPVHHAGSGGHGGGHSRDPGPRRGAVPGGASGGRSVSPVLDCSKTTGFSHLVNHGMFCDDTMSPQVSAMITGPAFSPRKIGDHRAAGGLRTRAR</sequence>
<protein>
    <submittedName>
        <fullName evidence="2">Uncharacterized protein</fullName>
    </submittedName>
</protein>
<accession>A0ABP3R2A4</accession>
<comment type="caution">
    <text evidence="2">The sequence shown here is derived from an EMBL/GenBank/DDBJ whole genome shotgun (WGS) entry which is preliminary data.</text>
</comment>
<dbReference type="Proteomes" id="UP001501427">
    <property type="component" value="Unassembled WGS sequence"/>
</dbReference>